<dbReference type="KEGG" id="cput:CONPUDRAFT_56015"/>
<keyword evidence="4" id="KW-1185">Reference proteome</keyword>
<evidence type="ECO:0000259" key="2">
    <source>
        <dbReference type="Pfam" id="PF24883"/>
    </source>
</evidence>
<dbReference type="EMBL" id="JH711578">
    <property type="protein sequence ID" value="EIW81611.1"/>
    <property type="molecule type" value="Genomic_DNA"/>
</dbReference>
<protein>
    <recommendedName>
        <fullName evidence="2">Nephrocystin 3-like N-terminal domain-containing protein</fullName>
    </recommendedName>
</protein>
<evidence type="ECO:0000256" key="1">
    <source>
        <dbReference type="ARBA" id="ARBA00022737"/>
    </source>
</evidence>
<organism evidence="3 4">
    <name type="scientific">Coniophora puteana (strain RWD-64-598)</name>
    <name type="common">Brown rot fungus</name>
    <dbReference type="NCBI Taxonomy" id="741705"/>
    <lineage>
        <taxon>Eukaryota</taxon>
        <taxon>Fungi</taxon>
        <taxon>Dikarya</taxon>
        <taxon>Basidiomycota</taxon>
        <taxon>Agaricomycotina</taxon>
        <taxon>Agaricomycetes</taxon>
        <taxon>Agaricomycetidae</taxon>
        <taxon>Boletales</taxon>
        <taxon>Coniophorineae</taxon>
        <taxon>Coniophoraceae</taxon>
        <taxon>Coniophora</taxon>
    </lineage>
</organism>
<dbReference type="Gene3D" id="3.40.50.300">
    <property type="entry name" value="P-loop containing nucleotide triphosphate hydrolases"/>
    <property type="match status" value="1"/>
</dbReference>
<dbReference type="Pfam" id="PF24883">
    <property type="entry name" value="NPHP3_N"/>
    <property type="match status" value="1"/>
</dbReference>
<reference evidence="4" key="1">
    <citation type="journal article" date="2012" name="Science">
        <title>The Paleozoic origin of enzymatic lignin decomposition reconstructed from 31 fungal genomes.</title>
        <authorList>
            <person name="Floudas D."/>
            <person name="Binder M."/>
            <person name="Riley R."/>
            <person name="Barry K."/>
            <person name="Blanchette R.A."/>
            <person name="Henrissat B."/>
            <person name="Martinez A.T."/>
            <person name="Otillar R."/>
            <person name="Spatafora J.W."/>
            <person name="Yadav J.S."/>
            <person name="Aerts A."/>
            <person name="Benoit I."/>
            <person name="Boyd A."/>
            <person name="Carlson A."/>
            <person name="Copeland A."/>
            <person name="Coutinho P.M."/>
            <person name="de Vries R.P."/>
            <person name="Ferreira P."/>
            <person name="Findley K."/>
            <person name="Foster B."/>
            <person name="Gaskell J."/>
            <person name="Glotzer D."/>
            <person name="Gorecki P."/>
            <person name="Heitman J."/>
            <person name="Hesse C."/>
            <person name="Hori C."/>
            <person name="Igarashi K."/>
            <person name="Jurgens J.A."/>
            <person name="Kallen N."/>
            <person name="Kersten P."/>
            <person name="Kohler A."/>
            <person name="Kuees U."/>
            <person name="Kumar T.K.A."/>
            <person name="Kuo A."/>
            <person name="LaButti K."/>
            <person name="Larrondo L.F."/>
            <person name="Lindquist E."/>
            <person name="Ling A."/>
            <person name="Lombard V."/>
            <person name="Lucas S."/>
            <person name="Lundell T."/>
            <person name="Martin R."/>
            <person name="McLaughlin D.J."/>
            <person name="Morgenstern I."/>
            <person name="Morin E."/>
            <person name="Murat C."/>
            <person name="Nagy L.G."/>
            <person name="Nolan M."/>
            <person name="Ohm R.A."/>
            <person name="Patyshakuliyeva A."/>
            <person name="Rokas A."/>
            <person name="Ruiz-Duenas F.J."/>
            <person name="Sabat G."/>
            <person name="Salamov A."/>
            <person name="Samejima M."/>
            <person name="Schmutz J."/>
            <person name="Slot J.C."/>
            <person name="St John F."/>
            <person name="Stenlid J."/>
            <person name="Sun H."/>
            <person name="Sun S."/>
            <person name="Syed K."/>
            <person name="Tsang A."/>
            <person name="Wiebenga A."/>
            <person name="Young D."/>
            <person name="Pisabarro A."/>
            <person name="Eastwood D.C."/>
            <person name="Martin F."/>
            <person name="Cullen D."/>
            <person name="Grigoriev I.V."/>
            <person name="Hibbett D.S."/>
        </authorList>
    </citation>
    <scope>NUCLEOTIDE SEQUENCE [LARGE SCALE GENOMIC DNA]</scope>
    <source>
        <strain evidence="4">RWD-64-598 SS2</strain>
    </source>
</reference>
<evidence type="ECO:0000313" key="4">
    <source>
        <dbReference type="Proteomes" id="UP000053558"/>
    </source>
</evidence>
<feature type="non-terminal residue" evidence="3">
    <location>
        <position position="154"/>
    </location>
</feature>
<dbReference type="RefSeq" id="XP_007768239.1">
    <property type="nucleotide sequence ID" value="XM_007770049.1"/>
</dbReference>
<accession>A0A5M3MSV6</accession>
<dbReference type="SUPFAM" id="SSF52540">
    <property type="entry name" value="P-loop containing nucleoside triphosphate hydrolases"/>
    <property type="match status" value="1"/>
</dbReference>
<dbReference type="AlphaFoldDB" id="A0A5M3MSV6"/>
<dbReference type="InterPro" id="IPR027417">
    <property type="entry name" value="P-loop_NTPase"/>
</dbReference>
<evidence type="ECO:0000313" key="3">
    <source>
        <dbReference type="EMBL" id="EIW81611.1"/>
    </source>
</evidence>
<keyword evidence="1" id="KW-0677">Repeat</keyword>
<dbReference type="OrthoDB" id="3027122at2759"/>
<comment type="caution">
    <text evidence="3">The sequence shown here is derived from an EMBL/GenBank/DDBJ whole genome shotgun (WGS) entry which is preliminary data.</text>
</comment>
<proteinExistence type="predicted"/>
<dbReference type="InterPro" id="IPR056884">
    <property type="entry name" value="NPHP3-like_N"/>
</dbReference>
<name>A0A5M3MSV6_CONPW</name>
<dbReference type="Proteomes" id="UP000053558">
    <property type="component" value="Unassembled WGS sequence"/>
</dbReference>
<sequence length="154" mass="17520">MTPIYPQDRSDAWQSFAQACAQGAIYDSNERQPHIKCLPDTRIDLHQRLKTMAQDKERSIIWLVGKVDSGKTAVLHTLADELRQEDRLAGTFFFSSAHPKRNSFDYVFPTLAYQLAIQHPRAQEAITKAIATDPALLLAEKSRQDQLEKLFIPP</sequence>
<dbReference type="GeneID" id="19207766"/>
<feature type="domain" description="Nephrocystin 3-like N-terminal" evidence="2">
    <location>
        <begin position="48"/>
        <end position="151"/>
    </location>
</feature>
<gene>
    <name evidence="3" type="ORF">CONPUDRAFT_56015</name>
</gene>